<feature type="domain" description="Nudix hydrolase" evidence="2">
    <location>
        <begin position="14"/>
        <end position="174"/>
    </location>
</feature>
<protein>
    <submittedName>
        <fullName evidence="3">NUDIX hydrolase domain-like protein</fullName>
    </submittedName>
</protein>
<name>A0AAW0C1Y9_9AGAR</name>
<gene>
    <name evidence="3" type="ORF">R3P38DRAFT_2920287</name>
</gene>
<evidence type="ECO:0000313" key="4">
    <source>
        <dbReference type="Proteomes" id="UP001362999"/>
    </source>
</evidence>
<dbReference type="PANTHER" id="PTHR21340:SF0">
    <property type="entry name" value="BIS(5'-NUCLEOSYL)-TETRAPHOSPHATASE [ASYMMETRICAL]"/>
    <property type="match status" value="1"/>
</dbReference>
<dbReference type="Proteomes" id="UP001362999">
    <property type="component" value="Unassembled WGS sequence"/>
</dbReference>
<comment type="caution">
    <text evidence="3">The sequence shown here is derived from an EMBL/GenBank/DDBJ whole genome shotgun (WGS) entry which is preliminary data.</text>
</comment>
<dbReference type="Pfam" id="PF00293">
    <property type="entry name" value="NUDIX"/>
    <property type="match status" value="1"/>
</dbReference>
<keyword evidence="4" id="KW-1185">Reference proteome</keyword>
<dbReference type="InterPro" id="IPR000086">
    <property type="entry name" value="NUDIX_hydrolase_dom"/>
</dbReference>
<dbReference type="GO" id="GO:0004081">
    <property type="term" value="F:bis(5'-nucleosyl)-tetraphosphatase (asymmetrical) activity"/>
    <property type="evidence" value="ECO:0007669"/>
    <property type="project" value="TreeGrafter"/>
</dbReference>
<dbReference type="AlphaFoldDB" id="A0AAW0C1Y9"/>
<accession>A0AAW0C1Y9</accession>
<evidence type="ECO:0000256" key="1">
    <source>
        <dbReference type="ARBA" id="ARBA00022801"/>
    </source>
</evidence>
<dbReference type="GO" id="GO:0006167">
    <property type="term" value="P:AMP biosynthetic process"/>
    <property type="evidence" value="ECO:0007669"/>
    <property type="project" value="TreeGrafter"/>
</dbReference>
<dbReference type="Gene3D" id="3.90.79.10">
    <property type="entry name" value="Nucleoside Triphosphate Pyrophosphohydrolase"/>
    <property type="match status" value="1"/>
</dbReference>
<dbReference type="SUPFAM" id="SSF55811">
    <property type="entry name" value="Nudix"/>
    <property type="match status" value="1"/>
</dbReference>
<dbReference type="InterPro" id="IPR051325">
    <property type="entry name" value="Nudix_hydrolase_domain"/>
</dbReference>
<keyword evidence="1 3" id="KW-0378">Hydrolase</keyword>
<dbReference type="GO" id="GO:0006754">
    <property type="term" value="P:ATP biosynthetic process"/>
    <property type="evidence" value="ECO:0007669"/>
    <property type="project" value="TreeGrafter"/>
</dbReference>
<dbReference type="InterPro" id="IPR015797">
    <property type="entry name" value="NUDIX_hydrolase-like_dom_sf"/>
</dbReference>
<dbReference type="PROSITE" id="PS00893">
    <property type="entry name" value="NUDIX_BOX"/>
    <property type="match status" value="1"/>
</dbReference>
<evidence type="ECO:0000259" key="2">
    <source>
        <dbReference type="PROSITE" id="PS51462"/>
    </source>
</evidence>
<proteinExistence type="predicted"/>
<dbReference type="PROSITE" id="PS51462">
    <property type="entry name" value="NUDIX"/>
    <property type="match status" value="1"/>
</dbReference>
<dbReference type="InterPro" id="IPR020084">
    <property type="entry name" value="NUDIX_hydrolase_CS"/>
</dbReference>
<organism evidence="3 4">
    <name type="scientific">Favolaschia claudopus</name>
    <dbReference type="NCBI Taxonomy" id="2862362"/>
    <lineage>
        <taxon>Eukaryota</taxon>
        <taxon>Fungi</taxon>
        <taxon>Dikarya</taxon>
        <taxon>Basidiomycota</taxon>
        <taxon>Agaricomycotina</taxon>
        <taxon>Agaricomycetes</taxon>
        <taxon>Agaricomycetidae</taxon>
        <taxon>Agaricales</taxon>
        <taxon>Marasmiineae</taxon>
        <taxon>Mycenaceae</taxon>
        <taxon>Favolaschia</taxon>
    </lineage>
</organism>
<sequence length="186" mass="20526">MSIGYPTQLYFSEQFVISAGCVLFRKNDQGALEIGVLRDRNKDEWMLPKGRKDCGESIETAAVRETFEETGYPCTLLPIRMATRAPQPGNGGPDAVAVVENITEPIAVAIRDLSVVGSGIKVVWWFMARVMPGEERVLGTQTEWEAFDTEWVAADNAVSRLTFASDKDTVERALKIIREGNNADAV</sequence>
<reference evidence="3 4" key="1">
    <citation type="journal article" date="2024" name="J Genomics">
        <title>Draft genome sequencing and assembly of Favolaschia claudopus CIRM-BRFM 2984 isolated from oak limbs.</title>
        <authorList>
            <person name="Navarro D."/>
            <person name="Drula E."/>
            <person name="Chaduli D."/>
            <person name="Cazenave R."/>
            <person name="Ahrendt S."/>
            <person name="Wang J."/>
            <person name="Lipzen A."/>
            <person name="Daum C."/>
            <person name="Barry K."/>
            <person name="Grigoriev I.V."/>
            <person name="Favel A."/>
            <person name="Rosso M.N."/>
            <person name="Martin F."/>
        </authorList>
    </citation>
    <scope>NUCLEOTIDE SEQUENCE [LARGE SCALE GENOMIC DNA]</scope>
    <source>
        <strain evidence="3 4">CIRM-BRFM 2984</strain>
    </source>
</reference>
<dbReference type="PANTHER" id="PTHR21340">
    <property type="entry name" value="DIADENOSINE 5,5-P1,P4-TETRAPHOSPHATE PYROPHOSPHOHYDROLASE MUTT"/>
    <property type="match status" value="1"/>
</dbReference>
<evidence type="ECO:0000313" key="3">
    <source>
        <dbReference type="EMBL" id="KAK7033033.1"/>
    </source>
</evidence>
<dbReference type="EMBL" id="JAWWNJ010000023">
    <property type="protein sequence ID" value="KAK7033033.1"/>
    <property type="molecule type" value="Genomic_DNA"/>
</dbReference>